<organism evidence="1 2">
    <name type="scientific">Botryobasidium botryosum (strain FD-172 SS1)</name>
    <dbReference type="NCBI Taxonomy" id="930990"/>
    <lineage>
        <taxon>Eukaryota</taxon>
        <taxon>Fungi</taxon>
        <taxon>Dikarya</taxon>
        <taxon>Basidiomycota</taxon>
        <taxon>Agaricomycotina</taxon>
        <taxon>Agaricomycetes</taxon>
        <taxon>Cantharellales</taxon>
        <taxon>Botryobasidiaceae</taxon>
        <taxon>Botryobasidium</taxon>
    </lineage>
</organism>
<dbReference type="HOGENOM" id="CLU_1970174_0_0_1"/>
<dbReference type="Proteomes" id="UP000027195">
    <property type="component" value="Unassembled WGS sequence"/>
</dbReference>
<dbReference type="AlphaFoldDB" id="A0A067LRH4"/>
<protein>
    <submittedName>
        <fullName evidence="1">Uncharacterized protein</fullName>
    </submittedName>
</protein>
<dbReference type="EMBL" id="KL198223">
    <property type="protein sequence ID" value="KDQ05619.1"/>
    <property type="molecule type" value="Genomic_DNA"/>
</dbReference>
<keyword evidence="2" id="KW-1185">Reference proteome</keyword>
<evidence type="ECO:0000313" key="2">
    <source>
        <dbReference type="Proteomes" id="UP000027195"/>
    </source>
</evidence>
<feature type="non-terminal residue" evidence="1">
    <location>
        <position position="1"/>
    </location>
</feature>
<dbReference type="OrthoDB" id="10261556at2759"/>
<accession>A0A067LRH4</accession>
<sequence>LSVPCCEICSPTPLDKINTGKRLATTKAPSIPAKGVCQDSVVEVLEPWRDHIQATHQRYFCCTGFAILSDLLVERIASAGPNHNQAYLKRVMGPWGLWDIHGDDLFDNVSQLDIPPREARPKTDPSP</sequence>
<proteinExistence type="predicted"/>
<gene>
    <name evidence="1" type="ORF">BOTBODRAFT_49776</name>
</gene>
<dbReference type="InParanoid" id="A0A067LRH4"/>
<reference evidence="2" key="1">
    <citation type="journal article" date="2014" name="Proc. Natl. Acad. Sci. U.S.A.">
        <title>Extensive sampling of basidiomycete genomes demonstrates inadequacy of the white-rot/brown-rot paradigm for wood decay fungi.</title>
        <authorList>
            <person name="Riley R."/>
            <person name="Salamov A.A."/>
            <person name="Brown D.W."/>
            <person name="Nagy L.G."/>
            <person name="Floudas D."/>
            <person name="Held B.W."/>
            <person name="Levasseur A."/>
            <person name="Lombard V."/>
            <person name="Morin E."/>
            <person name="Otillar R."/>
            <person name="Lindquist E.A."/>
            <person name="Sun H."/>
            <person name="LaButti K.M."/>
            <person name="Schmutz J."/>
            <person name="Jabbour D."/>
            <person name="Luo H."/>
            <person name="Baker S.E."/>
            <person name="Pisabarro A.G."/>
            <person name="Walton J.D."/>
            <person name="Blanchette R.A."/>
            <person name="Henrissat B."/>
            <person name="Martin F."/>
            <person name="Cullen D."/>
            <person name="Hibbett D.S."/>
            <person name="Grigoriev I.V."/>
        </authorList>
    </citation>
    <scope>NUCLEOTIDE SEQUENCE [LARGE SCALE GENOMIC DNA]</scope>
    <source>
        <strain evidence="2">FD-172 SS1</strain>
    </source>
</reference>
<name>A0A067LRH4_BOTB1</name>
<evidence type="ECO:0000313" key="1">
    <source>
        <dbReference type="EMBL" id="KDQ05619.1"/>
    </source>
</evidence>